<dbReference type="PROSITE" id="PS50092">
    <property type="entry name" value="TSP1"/>
    <property type="match status" value="1"/>
</dbReference>
<evidence type="ECO:0000259" key="8">
    <source>
        <dbReference type="Pfam" id="PF19236"/>
    </source>
</evidence>
<dbReference type="AlphaFoldDB" id="A0A8C4JU80"/>
<proteinExistence type="predicted"/>
<dbReference type="InterPro" id="IPR013273">
    <property type="entry name" value="ADAMTS/ADAMTS-like"/>
</dbReference>
<dbReference type="GO" id="GO:0005576">
    <property type="term" value="C:extracellular region"/>
    <property type="evidence" value="ECO:0007669"/>
    <property type="project" value="UniProtKB-SubCell"/>
</dbReference>
<feature type="compositionally biased region" description="Basic and acidic residues" evidence="6">
    <location>
        <begin position="394"/>
        <end position="404"/>
    </location>
</feature>
<dbReference type="PRINTS" id="PR01857">
    <property type="entry name" value="ADAMTSFAMILY"/>
</dbReference>
<comment type="subcellular location">
    <subcellularLocation>
        <location evidence="2">Secreted</location>
    </subcellularLocation>
</comment>
<reference evidence="9" key="2">
    <citation type="submission" date="2025-09" db="UniProtKB">
        <authorList>
            <consortium name="Ensembl"/>
        </authorList>
    </citation>
    <scope>IDENTIFICATION</scope>
</reference>
<keyword evidence="10" id="KW-1185">Reference proteome</keyword>
<feature type="disulfide bond" evidence="5">
    <location>
        <begin position="137"/>
        <end position="175"/>
    </location>
</feature>
<evidence type="ECO:0000256" key="4">
    <source>
        <dbReference type="ARBA" id="ARBA00023157"/>
    </source>
</evidence>
<feature type="region of interest" description="Disordered" evidence="6">
    <location>
        <begin position="625"/>
        <end position="659"/>
    </location>
</feature>
<feature type="region of interest" description="Disordered" evidence="6">
    <location>
        <begin position="390"/>
        <end position="437"/>
    </location>
</feature>
<dbReference type="SMART" id="SM00209">
    <property type="entry name" value="TSP1"/>
    <property type="match status" value="1"/>
</dbReference>
<feature type="disulfide bond" evidence="5">
    <location>
        <begin position="133"/>
        <end position="170"/>
    </location>
</feature>
<feature type="domain" description="ADAMTS/ADAMTS-like Spacer 1" evidence="7">
    <location>
        <begin position="289"/>
        <end position="392"/>
    </location>
</feature>
<dbReference type="GO" id="GO:0006508">
    <property type="term" value="P:proteolysis"/>
    <property type="evidence" value="ECO:0007669"/>
    <property type="project" value="TreeGrafter"/>
</dbReference>
<feature type="compositionally biased region" description="Polar residues" evidence="6">
    <location>
        <begin position="630"/>
        <end position="647"/>
    </location>
</feature>
<dbReference type="InterPro" id="IPR010294">
    <property type="entry name" value="ADAMTS_spacer1"/>
</dbReference>
<dbReference type="PANTHER" id="PTHR13723:SF38">
    <property type="entry name" value="A DISINTEGRIN AND METALLOPROTEINASE WITH THROMBOSPONDIN MOTIFS 4"/>
    <property type="match status" value="1"/>
</dbReference>
<dbReference type="Gene3D" id="2.60.120.830">
    <property type="match status" value="1"/>
</dbReference>
<feature type="compositionally biased region" description="Low complexity" evidence="6">
    <location>
        <begin position="520"/>
        <end position="532"/>
    </location>
</feature>
<dbReference type="Pfam" id="PF00090">
    <property type="entry name" value="TSP_1"/>
    <property type="match status" value="1"/>
</dbReference>
<sequence>MAAAALGAAGQRVRRRPAVPAHLRARVAPLPRAAAALRLALVHRPRQRALAVPDQALPLGRRHPVRARQDLHERALHQPRRHEGFRREWPGAGEGGRGAGALPAGWVWVPAACSRPQTPVDGGWGPWGPWGECSRSCGGGVQFSQRACAKPVPRNGGKYCEGKRAQFRSCNVDACPGTTPLTFREQQCAAYNYRSDLFKGFPAPMDWVPRYSGVAERDQCKLTCQSEALGYYHVLEPRVADGTPCSPESTSVCVQGRCIAAGCDRVIGSKKKFDKCMTCGGDGSGCTKIYGSFAKARYGYNDVVTIPAGATHILVRQISAAGGDDVFLALRRPDGTSLLNGNYVLVPSETDVKLAGGATLRYSGATKTTEMLAGRGPLQEPLVLQALVVNEQRPPGETRTEPRWVPRRRQGSAPGSARPRKSPAPPAPARTSPKHLPQQCQLGFPAARRLATRLLQHPVTDLLQGGLVRDDRHDLGARGTSRARSCPPAHASAPHCLRARLAPHRTMQWALGGRQRISAAAAQSSSQLQRGRCPGHTGWDPGVLLQHHGPGCSPPPPDTSSSIARTRTTPSPSPRRPILTSGRGCRRRLLPFLPPSPPGSCLPAAARWPAPAPWRRDWPALGTARGEGTVASTSPTHSVAPGTVQTPRNPPPHWIVHRH</sequence>
<dbReference type="GO" id="GO:0031012">
    <property type="term" value="C:extracellular matrix"/>
    <property type="evidence" value="ECO:0007669"/>
    <property type="project" value="TreeGrafter"/>
</dbReference>
<dbReference type="PANTHER" id="PTHR13723">
    <property type="entry name" value="ADAMTS A DISINTEGRIN AND METALLOPROTEASE WITH THROMBOSPONDIN MOTIFS PROTEASE"/>
    <property type="match status" value="1"/>
</dbReference>
<dbReference type="Proteomes" id="UP000694423">
    <property type="component" value="Unplaced"/>
</dbReference>
<dbReference type="Pfam" id="PF05986">
    <property type="entry name" value="ADAMTS_spacer1"/>
    <property type="match status" value="1"/>
</dbReference>
<dbReference type="PRINTS" id="PR01705">
    <property type="entry name" value="TSP1REPEAT"/>
</dbReference>
<dbReference type="SUPFAM" id="SSF82895">
    <property type="entry name" value="TSP-1 type 1 repeat"/>
    <property type="match status" value="1"/>
</dbReference>
<dbReference type="Ensembl" id="ENSDNVT00000014970.1">
    <property type="protein sequence ID" value="ENSDNVP00000012426.1"/>
    <property type="gene ID" value="ENSDNVG00000008730.1"/>
</dbReference>
<keyword evidence="4 5" id="KW-1015">Disulfide bond</keyword>
<dbReference type="FunFam" id="2.20.100.10:FF:000006">
    <property type="entry name" value="A disintegrin and metalloproteinase with thrombospondin motifs 1"/>
    <property type="match status" value="1"/>
</dbReference>
<evidence type="ECO:0000256" key="2">
    <source>
        <dbReference type="ARBA" id="ARBA00004613"/>
    </source>
</evidence>
<feature type="region of interest" description="Disordered" evidence="6">
    <location>
        <begin position="520"/>
        <end position="584"/>
    </location>
</feature>
<evidence type="ECO:0000256" key="5">
    <source>
        <dbReference type="PIRSR" id="PIRSR613273-3"/>
    </source>
</evidence>
<feature type="domain" description="ADAMTS/ADAMTS-like cysteine-rich" evidence="8">
    <location>
        <begin position="237"/>
        <end position="286"/>
    </location>
</feature>
<evidence type="ECO:0000256" key="1">
    <source>
        <dbReference type="ARBA" id="ARBA00001947"/>
    </source>
</evidence>
<comment type="cofactor">
    <cofactor evidence="1">
        <name>Zn(2+)</name>
        <dbReference type="ChEBI" id="CHEBI:29105"/>
    </cofactor>
</comment>
<dbReference type="InterPro" id="IPR045371">
    <property type="entry name" value="ADAMTS_CR_3"/>
</dbReference>
<organism evidence="9 10">
    <name type="scientific">Dromaius novaehollandiae</name>
    <name type="common">Emu</name>
    <dbReference type="NCBI Taxonomy" id="8790"/>
    <lineage>
        <taxon>Eukaryota</taxon>
        <taxon>Metazoa</taxon>
        <taxon>Chordata</taxon>
        <taxon>Craniata</taxon>
        <taxon>Vertebrata</taxon>
        <taxon>Euteleostomi</taxon>
        <taxon>Archelosauria</taxon>
        <taxon>Archosauria</taxon>
        <taxon>Dinosauria</taxon>
        <taxon>Saurischia</taxon>
        <taxon>Theropoda</taxon>
        <taxon>Coelurosauria</taxon>
        <taxon>Aves</taxon>
        <taxon>Palaeognathae</taxon>
        <taxon>Casuariiformes</taxon>
        <taxon>Dromaiidae</taxon>
        <taxon>Dromaius</taxon>
    </lineage>
</organism>
<evidence type="ECO:0000256" key="3">
    <source>
        <dbReference type="ARBA" id="ARBA00022525"/>
    </source>
</evidence>
<reference evidence="9" key="1">
    <citation type="submission" date="2025-08" db="UniProtKB">
        <authorList>
            <consortium name="Ensembl"/>
        </authorList>
    </citation>
    <scope>IDENTIFICATION</scope>
</reference>
<dbReference type="Gene3D" id="2.20.100.10">
    <property type="entry name" value="Thrombospondin type-1 (TSP1) repeat"/>
    <property type="match status" value="1"/>
</dbReference>
<name>A0A8C4JU80_DRONO</name>
<evidence type="ECO:0000259" key="7">
    <source>
        <dbReference type="Pfam" id="PF05986"/>
    </source>
</evidence>
<protein>
    <submittedName>
        <fullName evidence="9">ADAM metallopeptidase with thrombospondin type 1 motif 4</fullName>
    </submittedName>
</protein>
<dbReference type="GO" id="GO:0004222">
    <property type="term" value="F:metalloendopeptidase activity"/>
    <property type="evidence" value="ECO:0007669"/>
    <property type="project" value="TreeGrafter"/>
</dbReference>
<dbReference type="InterPro" id="IPR000884">
    <property type="entry name" value="TSP1_rpt"/>
</dbReference>
<keyword evidence="3" id="KW-0964">Secreted</keyword>
<evidence type="ECO:0000313" key="10">
    <source>
        <dbReference type="Proteomes" id="UP000694423"/>
    </source>
</evidence>
<dbReference type="GO" id="GO:0030198">
    <property type="term" value="P:extracellular matrix organization"/>
    <property type="evidence" value="ECO:0007669"/>
    <property type="project" value="InterPro"/>
</dbReference>
<evidence type="ECO:0000256" key="6">
    <source>
        <dbReference type="SAM" id="MobiDB-lite"/>
    </source>
</evidence>
<feature type="disulfide bond" evidence="5">
    <location>
        <begin position="148"/>
        <end position="160"/>
    </location>
</feature>
<evidence type="ECO:0000313" key="9">
    <source>
        <dbReference type="Ensembl" id="ENSDNVP00000012426.1"/>
    </source>
</evidence>
<feature type="compositionally biased region" description="Low complexity" evidence="6">
    <location>
        <begin position="559"/>
        <end position="583"/>
    </location>
</feature>
<dbReference type="InterPro" id="IPR050439">
    <property type="entry name" value="ADAMTS_ADAMTS-like"/>
</dbReference>
<accession>A0A8C4JU80</accession>
<dbReference type="Pfam" id="PF19236">
    <property type="entry name" value="ADAMTS_CR_3"/>
    <property type="match status" value="1"/>
</dbReference>
<dbReference type="InterPro" id="IPR036383">
    <property type="entry name" value="TSP1_rpt_sf"/>
</dbReference>